<dbReference type="InterPro" id="IPR010559">
    <property type="entry name" value="Sig_transdc_His_kin_internal"/>
</dbReference>
<keyword evidence="1" id="KW-0812">Transmembrane</keyword>
<comment type="caution">
    <text evidence="4">The sequence shown here is derived from an EMBL/GenBank/DDBJ whole genome shotgun (WGS) entry which is preliminary data.</text>
</comment>
<evidence type="ECO:0000259" key="2">
    <source>
        <dbReference type="Pfam" id="PF02518"/>
    </source>
</evidence>
<keyword evidence="1" id="KW-0472">Membrane</keyword>
<dbReference type="Pfam" id="PF06580">
    <property type="entry name" value="His_kinase"/>
    <property type="match status" value="1"/>
</dbReference>
<protein>
    <submittedName>
        <fullName evidence="4">Sensor histidine kinase</fullName>
    </submittedName>
</protein>
<feature type="domain" description="Signal transduction histidine kinase internal region" evidence="3">
    <location>
        <begin position="176"/>
        <end position="256"/>
    </location>
</feature>
<dbReference type="Gene3D" id="3.30.565.10">
    <property type="entry name" value="Histidine kinase-like ATPase, C-terminal domain"/>
    <property type="match status" value="1"/>
</dbReference>
<reference evidence="4 5" key="1">
    <citation type="submission" date="2018-08" db="EMBL/GenBank/DDBJ databases">
        <title>Acidipila sp. 4G-K13, an acidobacterium isolated from forest soil.</title>
        <authorList>
            <person name="Gao Z.-H."/>
            <person name="Qiu L.-H."/>
        </authorList>
    </citation>
    <scope>NUCLEOTIDE SEQUENCE [LARGE SCALE GENOMIC DNA]</scope>
    <source>
        <strain evidence="4 5">4G-K13</strain>
    </source>
</reference>
<keyword evidence="4" id="KW-0418">Kinase</keyword>
<dbReference type="PANTHER" id="PTHR34220">
    <property type="entry name" value="SENSOR HISTIDINE KINASE YPDA"/>
    <property type="match status" value="1"/>
</dbReference>
<dbReference type="GO" id="GO:0000155">
    <property type="term" value="F:phosphorelay sensor kinase activity"/>
    <property type="evidence" value="ECO:0007669"/>
    <property type="project" value="InterPro"/>
</dbReference>
<organism evidence="4 5">
    <name type="scientific">Paracidobacterium acidisoli</name>
    <dbReference type="NCBI Taxonomy" id="2303751"/>
    <lineage>
        <taxon>Bacteria</taxon>
        <taxon>Pseudomonadati</taxon>
        <taxon>Acidobacteriota</taxon>
        <taxon>Terriglobia</taxon>
        <taxon>Terriglobales</taxon>
        <taxon>Acidobacteriaceae</taxon>
        <taxon>Paracidobacterium</taxon>
    </lineage>
</organism>
<evidence type="ECO:0000256" key="1">
    <source>
        <dbReference type="SAM" id="Phobius"/>
    </source>
</evidence>
<feature type="domain" description="Histidine kinase/HSP90-like ATPase" evidence="2">
    <location>
        <begin position="275"/>
        <end position="367"/>
    </location>
</feature>
<dbReference type="Proteomes" id="UP000264702">
    <property type="component" value="Unassembled WGS sequence"/>
</dbReference>
<feature type="transmembrane region" description="Helical" evidence="1">
    <location>
        <begin position="53"/>
        <end position="74"/>
    </location>
</feature>
<keyword evidence="1" id="KW-1133">Transmembrane helix</keyword>
<dbReference type="InterPro" id="IPR050640">
    <property type="entry name" value="Bact_2-comp_sensor_kinase"/>
</dbReference>
<evidence type="ECO:0000259" key="3">
    <source>
        <dbReference type="Pfam" id="PF06580"/>
    </source>
</evidence>
<feature type="transmembrane region" description="Helical" evidence="1">
    <location>
        <begin position="136"/>
        <end position="153"/>
    </location>
</feature>
<evidence type="ECO:0000313" key="4">
    <source>
        <dbReference type="EMBL" id="RFU16369.1"/>
    </source>
</evidence>
<dbReference type="AlphaFoldDB" id="A0A372INN6"/>
<dbReference type="Pfam" id="PF02518">
    <property type="entry name" value="HATPase_c"/>
    <property type="match status" value="1"/>
</dbReference>
<proteinExistence type="predicted"/>
<dbReference type="GO" id="GO:0016020">
    <property type="term" value="C:membrane"/>
    <property type="evidence" value="ECO:0007669"/>
    <property type="project" value="InterPro"/>
</dbReference>
<dbReference type="SUPFAM" id="SSF55874">
    <property type="entry name" value="ATPase domain of HSP90 chaperone/DNA topoisomerase II/histidine kinase"/>
    <property type="match status" value="1"/>
</dbReference>
<dbReference type="InterPro" id="IPR036890">
    <property type="entry name" value="HATPase_C_sf"/>
</dbReference>
<dbReference type="PANTHER" id="PTHR34220:SF7">
    <property type="entry name" value="SENSOR HISTIDINE KINASE YPDA"/>
    <property type="match status" value="1"/>
</dbReference>
<evidence type="ECO:0000313" key="5">
    <source>
        <dbReference type="Proteomes" id="UP000264702"/>
    </source>
</evidence>
<dbReference type="EMBL" id="QVQT01000004">
    <property type="protein sequence ID" value="RFU16369.1"/>
    <property type="molecule type" value="Genomic_DNA"/>
</dbReference>
<name>A0A372INN6_9BACT</name>
<accession>A0A372INN6</accession>
<dbReference type="InterPro" id="IPR003594">
    <property type="entry name" value="HATPase_dom"/>
</dbReference>
<keyword evidence="5" id="KW-1185">Reference proteome</keyword>
<keyword evidence="4" id="KW-0808">Transferase</keyword>
<gene>
    <name evidence="4" type="ORF">D0Y96_13355</name>
</gene>
<feature type="transmembrane region" description="Helical" evidence="1">
    <location>
        <begin position="86"/>
        <end position="116"/>
    </location>
</feature>
<sequence>MSEGMAGARILPIRPSVGFAAALLIGGILTAWCARECEGNLAVHHMQAPFAPSLLYGCVYWVWWVVVTLVLWTLADRWSAAFKPSAMTVVAHFGASCILATAHLALLQHTIWFASWYWLPWGRRFGTLTVENWERFGVELVIYGFIAGICAFLHSRMQTQQALVQKLEVERQLTQAHLKALQIQMEPHFLFNTLNALSSLVAQGRNREASKTLEHLDTILRTTLQRRAPEKVPFAEELQVIESYLAIQQVRFAHRLQVKIDVSPEALEGLVPCFLLQPIVENAIQHGIAPLEAGGLIETSVKRIGNMLWMQVRDNGCGIGSSLNKGHGIGMQNTKERLAYFYPNAHEFQAISPLGGGYEVTIQIPYERTMA</sequence>